<feature type="transmembrane region" description="Helical" evidence="11">
    <location>
        <begin position="261"/>
        <end position="281"/>
    </location>
</feature>
<keyword evidence="7 11" id="KW-0297">G-protein coupled receptor</keyword>
<evidence type="ECO:0000313" key="14">
    <source>
        <dbReference type="RefSeq" id="XP_032324686.1"/>
    </source>
</evidence>
<feature type="transmembrane region" description="Helical" evidence="11">
    <location>
        <begin position="85"/>
        <end position="105"/>
    </location>
</feature>
<dbReference type="InterPro" id="IPR017452">
    <property type="entry name" value="GPCR_Rhodpsn_7TM"/>
</dbReference>
<dbReference type="FunFam" id="1.20.1070.10:FF:000051">
    <property type="entry name" value="Vomeronasal type-1 receptor"/>
    <property type="match status" value="1"/>
</dbReference>
<evidence type="ECO:0000313" key="13">
    <source>
        <dbReference type="Proteomes" id="UP000694856"/>
    </source>
</evidence>
<keyword evidence="4 11" id="KW-0589">Pheromone response</keyword>
<comment type="subcellular location">
    <subcellularLocation>
        <location evidence="1 11">Cell membrane</location>
        <topology evidence="1 11">Multi-pass membrane protein</topology>
    </subcellularLocation>
</comment>
<feature type="transmembrane region" description="Helical" evidence="11">
    <location>
        <begin position="230"/>
        <end position="255"/>
    </location>
</feature>
<evidence type="ECO:0000256" key="4">
    <source>
        <dbReference type="ARBA" id="ARBA00022507"/>
    </source>
</evidence>
<keyword evidence="8 11" id="KW-0472">Membrane</keyword>
<feature type="transmembrane region" description="Helical" evidence="11">
    <location>
        <begin position="16"/>
        <end position="34"/>
    </location>
</feature>
<dbReference type="PROSITE" id="PS50262">
    <property type="entry name" value="G_PROTEIN_RECEP_F1_2"/>
    <property type="match status" value="1"/>
</dbReference>
<evidence type="ECO:0000256" key="11">
    <source>
        <dbReference type="RuleBase" id="RU364061"/>
    </source>
</evidence>
<dbReference type="GO" id="GO:0019236">
    <property type="term" value="P:response to pheromone"/>
    <property type="evidence" value="ECO:0007669"/>
    <property type="project" value="UniProtKB-KW"/>
</dbReference>
<sequence length="302" mass="34313">MAYEEPGLPGDLSSKTHANAFLLFFHVFSLSLDCRPKPCDLITCHLAFIHIVMLLTVLWLSPRLFESLHFQNDLKCKVFFFVNRVTRGLSIGTTCLLSVFQAITISPNTSWFVRFKQKSTSCIIHVFFFLWPLNLSLSSNLIFSTVASYNLTQANLLNVSKYCSLSAKDSIIRRLFFILTIFRDASFVGIMLLASVYMVILLFRHHRRSQHLHSTHLSPRASPEKKATRTILLLVIFFVVMYCVTFITSFSSVLLWAYDPVFLGILRLVINAYAVVSPLVLPSSDKRVTNILLNMQGSATDL</sequence>
<dbReference type="GO" id="GO:0005886">
    <property type="term" value="C:plasma membrane"/>
    <property type="evidence" value="ECO:0007669"/>
    <property type="project" value="UniProtKB-SubCell"/>
</dbReference>
<keyword evidence="6 11" id="KW-1133">Transmembrane helix</keyword>
<feature type="domain" description="G-protein coupled receptors family 1 profile" evidence="12">
    <location>
        <begin position="18"/>
        <end position="281"/>
    </location>
</feature>
<gene>
    <name evidence="14" type="primary">LOC116660095</name>
</gene>
<evidence type="ECO:0000259" key="12">
    <source>
        <dbReference type="PROSITE" id="PS50262"/>
    </source>
</evidence>
<comment type="similarity">
    <text evidence="2 11">Belongs to the G-protein coupled receptor 1 family.</text>
</comment>
<dbReference type="Proteomes" id="UP000694856">
    <property type="component" value="Chromosome 3"/>
</dbReference>
<dbReference type="GO" id="GO:0007606">
    <property type="term" value="P:sensory perception of chemical stimulus"/>
    <property type="evidence" value="ECO:0007669"/>
    <property type="project" value="UniProtKB-ARBA"/>
</dbReference>
<keyword evidence="13" id="KW-1185">Reference proteome</keyword>
<evidence type="ECO:0000256" key="2">
    <source>
        <dbReference type="ARBA" id="ARBA00010663"/>
    </source>
</evidence>
<proteinExistence type="inferred from homology"/>
<evidence type="ECO:0000256" key="6">
    <source>
        <dbReference type="ARBA" id="ARBA00022989"/>
    </source>
</evidence>
<organism evidence="13 14">
    <name type="scientific">Camelus ferus</name>
    <name type="common">Wild bactrian camel</name>
    <name type="synonym">Camelus bactrianus ferus</name>
    <dbReference type="NCBI Taxonomy" id="419612"/>
    <lineage>
        <taxon>Eukaryota</taxon>
        <taxon>Metazoa</taxon>
        <taxon>Chordata</taxon>
        <taxon>Craniata</taxon>
        <taxon>Vertebrata</taxon>
        <taxon>Euteleostomi</taxon>
        <taxon>Mammalia</taxon>
        <taxon>Eutheria</taxon>
        <taxon>Laurasiatheria</taxon>
        <taxon>Artiodactyla</taxon>
        <taxon>Tylopoda</taxon>
        <taxon>Camelidae</taxon>
        <taxon>Camelus</taxon>
    </lineage>
</organism>
<evidence type="ECO:0000256" key="7">
    <source>
        <dbReference type="ARBA" id="ARBA00023040"/>
    </source>
</evidence>
<evidence type="ECO:0000256" key="1">
    <source>
        <dbReference type="ARBA" id="ARBA00004651"/>
    </source>
</evidence>
<keyword evidence="9 11" id="KW-0675">Receptor</keyword>
<evidence type="ECO:0000256" key="9">
    <source>
        <dbReference type="ARBA" id="ARBA00023170"/>
    </source>
</evidence>
<dbReference type="Pfam" id="PF03402">
    <property type="entry name" value="V1R"/>
    <property type="match status" value="1"/>
</dbReference>
<keyword evidence="5 11" id="KW-0812">Transmembrane</keyword>
<protein>
    <recommendedName>
        <fullName evidence="11">Vomeronasal type-1 receptor</fullName>
    </recommendedName>
</protein>
<dbReference type="RefSeq" id="XP_032324686.1">
    <property type="nucleotide sequence ID" value="XM_032468795.1"/>
</dbReference>
<dbReference type="AlphaFoldDB" id="A0A8B8S396"/>
<dbReference type="PRINTS" id="PR01534">
    <property type="entry name" value="VOMERONASL1R"/>
</dbReference>
<evidence type="ECO:0000256" key="10">
    <source>
        <dbReference type="ARBA" id="ARBA00023224"/>
    </source>
</evidence>
<keyword evidence="10 11" id="KW-0807">Transducer</keyword>
<feature type="transmembrane region" description="Helical" evidence="11">
    <location>
        <begin position="126"/>
        <end position="151"/>
    </location>
</feature>
<dbReference type="Gene3D" id="1.20.1070.10">
    <property type="entry name" value="Rhodopsin 7-helix transmembrane proteins"/>
    <property type="match status" value="1"/>
</dbReference>
<dbReference type="KEGG" id="cfr:116660095"/>
<reference evidence="14" key="1">
    <citation type="submission" date="2025-08" db="UniProtKB">
        <authorList>
            <consortium name="RefSeq"/>
        </authorList>
    </citation>
    <scope>IDENTIFICATION</scope>
    <source>
        <tissue evidence="14">Ear skin</tissue>
    </source>
</reference>
<dbReference type="InterPro" id="IPR004072">
    <property type="entry name" value="Vmron_rcpt_1"/>
</dbReference>
<dbReference type="SUPFAM" id="SSF81321">
    <property type="entry name" value="Family A G protein-coupled receptor-like"/>
    <property type="match status" value="1"/>
</dbReference>
<dbReference type="GeneID" id="116660095"/>
<accession>A0A8B8S396</accession>
<keyword evidence="3 11" id="KW-1003">Cell membrane</keyword>
<feature type="transmembrane region" description="Helical" evidence="11">
    <location>
        <begin position="46"/>
        <end position="65"/>
    </location>
</feature>
<evidence type="ECO:0000256" key="5">
    <source>
        <dbReference type="ARBA" id="ARBA00022692"/>
    </source>
</evidence>
<dbReference type="PANTHER" id="PTHR24062">
    <property type="entry name" value="VOMERONASAL TYPE-1 RECEPTOR"/>
    <property type="match status" value="1"/>
</dbReference>
<evidence type="ECO:0000256" key="3">
    <source>
        <dbReference type="ARBA" id="ARBA00022475"/>
    </source>
</evidence>
<evidence type="ECO:0000256" key="8">
    <source>
        <dbReference type="ARBA" id="ARBA00023136"/>
    </source>
</evidence>
<dbReference type="GO" id="GO:0016503">
    <property type="term" value="F:pheromone receptor activity"/>
    <property type="evidence" value="ECO:0007669"/>
    <property type="project" value="InterPro"/>
</dbReference>
<name>A0A8B8S396_CAMFR</name>
<feature type="transmembrane region" description="Helical" evidence="11">
    <location>
        <begin position="171"/>
        <end position="203"/>
    </location>
</feature>